<dbReference type="AlphaFoldDB" id="C7MLH8"/>
<feature type="transmembrane region" description="Helical" evidence="1">
    <location>
        <begin position="154"/>
        <end position="175"/>
    </location>
</feature>
<protein>
    <submittedName>
        <fullName evidence="2">DMSO reductase anchor subunit</fullName>
    </submittedName>
</protein>
<proteinExistence type="predicted"/>
<dbReference type="Pfam" id="PF04976">
    <property type="entry name" value="DmsC"/>
    <property type="match status" value="1"/>
</dbReference>
<evidence type="ECO:0000313" key="2">
    <source>
        <dbReference type="EMBL" id="ACU93784.1"/>
    </source>
</evidence>
<name>C7MLH8_CRYCD</name>
<keyword evidence="1" id="KW-1133">Transmembrane helix</keyword>
<feature type="transmembrane region" description="Helical" evidence="1">
    <location>
        <begin position="229"/>
        <end position="249"/>
    </location>
</feature>
<evidence type="ECO:0000313" key="3">
    <source>
        <dbReference type="Proteomes" id="UP000000954"/>
    </source>
</evidence>
<feature type="transmembrane region" description="Helical" evidence="1">
    <location>
        <begin position="44"/>
        <end position="64"/>
    </location>
</feature>
<feature type="transmembrane region" description="Helical" evidence="1">
    <location>
        <begin position="119"/>
        <end position="142"/>
    </location>
</feature>
<dbReference type="InterPro" id="IPR007059">
    <property type="entry name" value="DmsC"/>
</dbReference>
<dbReference type="HOGENOM" id="CLU_064909_0_1_11"/>
<keyword evidence="3" id="KW-1185">Reference proteome</keyword>
<dbReference type="eggNOG" id="COG3302">
    <property type="taxonomic scope" value="Bacteria"/>
</dbReference>
<dbReference type="RefSeq" id="WP_012802473.1">
    <property type="nucleotide sequence ID" value="NC_013170.1"/>
</dbReference>
<organism evidence="2 3">
    <name type="scientific">Cryptobacterium curtum (strain ATCC 700683 / DSM 15641 / CCUG 43107 / 12-3)</name>
    <dbReference type="NCBI Taxonomy" id="469378"/>
    <lineage>
        <taxon>Bacteria</taxon>
        <taxon>Bacillati</taxon>
        <taxon>Actinomycetota</taxon>
        <taxon>Coriobacteriia</taxon>
        <taxon>Eggerthellales</taxon>
        <taxon>Eggerthellaceae</taxon>
        <taxon>Cryptobacterium</taxon>
    </lineage>
</organism>
<gene>
    <name evidence="2" type="ordered locus">Ccur_00510</name>
</gene>
<dbReference type="PANTHER" id="PTHR38095:SF2">
    <property type="entry name" value="ANAEROBIC DIMETHYL SULFOXIDE REDUCTASE CHAIN C"/>
    <property type="match status" value="1"/>
</dbReference>
<evidence type="ECO:0000256" key="1">
    <source>
        <dbReference type="SAM" id="Phobius"/>
    </source>
</evidence>
<feature type="transmembrane region" description="Helical" evidence="1">
    <location>
        <begin position="187"/>
        <end position="209"/>
    </location>
</feature>
<feature type="transmembrane region" description="Helical" evidence="1">
    <location>
        <begin position="12"/>
        <end position="32"/>
    </location>
</feature>
<dbReference type="STRING" id="469378.Ccur_00510"/>
<dbReference type="GO" id="GO:0005886">
    <property type="term" value="C:plasma membrane"/>
    <property type="evidence" value="ECO:0007669"/>
    <property type="project" value="TreeGrafter"/>
</dbReference>
<dbReference type="GO" id="GO:0009389">
    <property type="term" value="F:dimethyl sulfoxide reductase activity"/>
    <property type="evidence" value="ECO:0007669"/>
    <property type="project" value="TreeGrafter"/>
</dbReference>
<dbReference type="EMBL" id="CP001682">
    <property type="protein sequence ID" value="ACU93784.1"/>
    <property type="molecule type" value="Genomic_DNA"/>
</dbReference>
<feature type="transmembrane region" description="Helical" evidence="1">
    <location>
        <begin position="84"/>
        <end position="107"/>
    </location>
</feature>
<keyword evidence="1" id="KW-0812">Transmembrane</keyword>
<accession>C7MLH8</accession>
<keyword evidence="1" id="KW-0472">Membrane</keyword>
<dbReference type="GO" id="GO:0019645">
    <property type="term" value="P:anaerobic electron transport chain"/>
    <property type="evidence" value="ECO:0007669"/>
    <property type="project" value="InterPro"/>
</dbReference>
<dbReference type="Proteomes" id="UP000000954">
    <property type="component" value="Chromosome"/>
</dbReference>
<dbReference type="KEGG" id="ccu:Ccur_00510"/>
<dbReference type="PANTHER" id="PTHR38095">
    <property type="entry name" value="ANAEROBIC DIMETHYL SULFOXIDE REDUCTASE CHAIN YNFH"/>
    <property type="match status" value="1"/>
</dbReference>
<sequence>METAFAELPLAIFTTLASIGAGSFIVLACVLWRRNMSSTQMKALDRAMLVPFMVAGVGFVASFLHLTAPLHAVYVFSGMGSSPLTNEICCGIVFMAAAFLYLVLALIGKLGNARKPFALIVAVLATVFVIFVGLAYIVPTIVSWNTALVPAEMLGYALVGGTALMVCVAQYAGVLDEETRTVLKMPLVILVVCGLVLALAAPITHIAIINGLGNAVSQGSALVSEVLPYVLVGLVLIALSAVELLWGIAKGFTPARGLRSTLEALVGIFLLRLTFYALYLSIGVTLM</sequence>
<reference evidence="2 3" key="1">
    <citation type="journal article" date="2009" name="Stand. Genomic Sci.">
        <title>Complete genome sequence of Cryptobacterium curtum type strain (12-3).</title>
        <authorList>
            <person name="Mavrommatis K."/>
            <person name="Pukall R."/>
            <person name="Rohde C."/>
            <person name="Chen F."/>
            <person name="Sims D."/>
            <person name="Brettin T."/>
            <person name="Kuske C."/>
            <person name="Detter J.C."/>
            <person name="Han C."/>
            <person name="Lapidus A."/>
            <person name="Copeland A."/>
            <person name="Glavina Del Rio T."/>
            <person name="Nolan M."/>
            <person name="Lucas S."/>
            <person name="Tice H."/>
            <person name="Cheng J.F."/>
            <person name="Bruce D."/>
            <person name="Goodwin L."/>
            <person name="Pitluck S."/>
            <person name="Ovchinnikova G."/>
            <person name="Pati A."/>
            <person name="Ivanova N."/>
            <person name="Chen A."/>
            <person name="Palaniappan K."/>
            <person name="Chain P."/>
            <person name="D'haeseleer P."/>
            <person name="Goker M."/>
            <person name="Bristow J."/>
            <person name="Eisen J.A."/>
            <person name="Markowitz V."/>
            <person name="Hugenholtz P."/>
            <person name="Rohde M."/>
            <person name="Klenk H.P."/>
            <person name="Kyrpides N.C."/>
        </authorList>
    </citation>
    <scope>NUCLEOTIDE SEQUENCE [LARGE SCALE GENOMIC DNA]</scope>
    <source>
        <strain evidence="3">ATCC 700683 / DSM 15641 / 12-3</strain>
    </source>
</reference>
<feature type="transmembrane region" description="Helical" evidence="1">
    <location>
        <begin position="261"/>
        <end position="282"/>
    </location>
</feature>
<dbReference type="GO" id="GO:0009390">
    <property type="term" value="C:dimethyl sulfoxide reductase complex"/>
    <property type="evidence" value="ECO:0007669"/>
    <property type="project" value="TreeGrafter"/>
</dbReference>